<organism evidence="1 2">
    <name type="scientific">Entotheonella factor</name>
    <dbReference type="NCBI Taxonomy" id="1429438"/>
    <lineage>
        <taxon>Bacteria</taxon>
        <taxon>Pseudomonadati</taxon>
        <taxon>Nitrospinota/Tectimicrobiota group</taxon>
        <taxon>Candidatus Tectimicrobiota</taxon>
        <taxon>Candidatus Entotheonellia</taxon>
        <taxon>Candidatus Entotheonellales</taxon>
        <taxon>Candidatus Entotheonellaceae</taxon>
        <taxon>Candidatus Entotheonella</taxon>
    </lineage>
</organism>
<evidence type="ECO:0000313" key="2">
    <source>
        <dbReference type="Proteomes" id="UP000019141"/>
    </source>
</evidence>
<gene>
    <name evidence="1" type="ORF">ETSY1_45030</name>
</gene>
<name>W4L370_ENTF1</name>
<evidence type="ECO:0000313" key="1">
    <source>
        <dbReference type="EMBL" id="ETW92125.1"/>
    </source>
</evidence>
<accession>W4L370</accession>
<comment type="caution">
    <text evidence="1">The sequence shown here is derived from an EMBL/GenBank/DDBJ whole genome shotgun (WGS) entry which is preliminary data.</text>
</comment>
<protein>
    <submittedName>
        <fullName evidence="1">Uncharacterized protein</fullName>
    </submittedName>
</protein>
<reference evidence="1 2" key="1">
    <citation type="journal article" date="2014" name="Nature">
        <title>An environmental bacterial taxon with a large and distinct metabolic repertoire.</title>
        <authorList>
            <person name="Wilson M.C."/>
            <person name="Mori T."/>
            <person name="Ruckert C."/>
            <person name="Uria A.R."/>
            <person name="Helf M.J."/>
            <person name="Takada K."/>
            <person name="Gernert C."/>
            <person name="Steffens U.A."/>
            <person name="Heycke N."/>
            <person name="Schmitt S."/>
            <person name="Rinke C."/>
            <person name="Helfrich E.J."/>
            <person name="Brachmann A.O."/>
            <person name="Gurgui C."/>
            <person name="Wakimoto T."/>
            <person name="Kracht M."/>
            <person name="Crusemann M."/>
            <person name="Hentschel U."/>
            <person name="Abe I."/>
            <person name="Matsunaga S."/>
            <person name="Kalinowski J."/>
            <person name="Takeyama H."/>
            <person name="Piel J."/>
        </authorList>
    </citation>
    <scope>NUCLEOTIDE SEQUENCE [LARGE SCALE GENOMIC DNA]</scope>
    <source>
        <strain evidence="2">TSY1</strain>
    </source>
</reference>
<dbReference type="Proteomes" id="UP000019141">
    <property type="component" value="Unassembled WGS sequence"/>
</dbReference>
<dbReference type="AlphaFoldDB" id="W4L370"/>
<dbReference type="EMBL" id="AZHW01001647">
    <property type="protein sequence ID" value="ETW92125.1"/>
    <property type="molecule type" value="Genomic_DNA"/>
</dbReference>
<proteinExistence type="predicted"/>
<dbReference type="HOGENOM" id="CLU_2877409_0_0_7"/>
<sequence>MRKNRLRLPLKRASTEQVMNRYLQEMRGYMEPVGLKFPPMALFEAEKVELLPSTRDILLSLPS</sequence>
<keyword evidence="2" id="KW-1185">Reference proteome</keyword>